<dbReference type="Gene3D" id="3.40.50.300">
    <property type="entry name" value="P-loop containing nucleotide triphosphate hydrolases"/>
    <property type="match status" value="1"/>
</dbReference>
<dbReference type="SMART" id="SM00091">
    <property type="entry name" value="PAS"/>
    <property type="match status" value="1"/>
</dbReference>
<dbReference type="Gene3D" id="1.10.510.10">
    <property type="entry name" value="Transferase(Phosphotransferase) domain 1"/>
    <property type="match status" value="1"/>
</dbReference>
<keyword evidence="7" id="KW-1185">Reference proteome</keyword>
<sequence>MIANDHYQVLETISDNPIKAVYRCTEASSAETVILKVLKSEFAGTEAVMRFKQEYKLLTELSTTTEGVIRPLRLEEQNGLYVMVLEDICGRSLKRILAEEQPGEEDLLRLAVKVVDILGSIHEQNVIHKDIKPSNIIWNRERDIVQVIDFDLAVKLSKERRDFQNSGVLEGSLLYISPEQTGRMNRNIDYRSDYYSLGVVLYEMMTGLMPYPSSEMLEQIYSIIAKEAVSPYHATGGRVSRGLSAVIMKLMEKSSEDRYRSAHGIKADLKRCLAGQADFVIGTEDLLNTFRIPQKIVGRQQELSTLEAAFRSSVNGSSQVMLVSGDAGAGKTALVHELHRTISRDKGLFAEGKFDQYNKNIPYSALIQAFRRLVSQLLESPDEEYRSEVSRSLTRLLGGNGGVITGLIPELASWMGTQPEPEPLSPAEETNRFFLTFAKFVQAMTQPDRPLVLFLDDVQWADYSSLQLVEKLVLDNHLQRMFVICSFRQNEIHEGHPLFAAMVKIGKNREVGRIHLQPLQETDVQSLVADTLYSSMERVEGITGRLYKRSKGNSFFLTEILKDLYRRGIIYFDKRDGEWSWSLERLEALPVHDSVVDFLVGQLQHLPEEVRHILMLSSAAGSVFDYGMLTLIGEEAPEVIAAAITRAVQEEYIVPADHKYAIFSATLAESGPEAAQVGIRLKFAHDRIQQAFYQLLDPERGKRLHLSIGRLLLRNLTEEEVEDKLVDIATHINQGLELITDSAEAREIVALNLRAAHKAKAGYGYDSAFLLLEAAMELLPEQIWSTDPGQAAEIYRLYAECSYLTHHIDQGDLACRLLLEQTTERMAIAEIYEMQTNHYMYLGMMPESIASGRRGLKALGIKIPAKVGMPAVLKELLVVKAALRARTPETIFALPEMQDPEMKLVMRLLVNFIPPAFISGETSLFGLVVLKKVGLTLKYGNSPESALAFIGYAMLLSGFGDTRGAFAYGRLGIRINDKFNDLQWKGAAHVLYTLFSHAWTEPWDTLQDWFGTSIEASLRTGDLLYLAHSAFYVNLWNPSMDIPALLQESARTISMIENTKYRESLATAQLARQYYLSLAGELPDRTSFNNEAFSEEVYLHELQEARYYSGIAIYYIYKMKLLFLYEKHDEALEYIERAYPIIGTLAGSAFMEEFALYTFLNLAYAYKDLGVNGKRKARSKMRKELGRVRKWASNAPGTFRQHEYLMRAEWARISGNSTRAGYYYDLAIEASEQGSFVRYKALCNELAARYYMDKGFNEFAAYLLRQSEYYYSVWGAKEKIAFIKERYPALDQKISNKEFMHGRTVTDYTESIDLNSIILASQAISKEIELNHLLEALMEIVIMNAGAQRGCILMTSKANLLVEGEYKADTDRISVAIHESHQLDNLPAAIIRQVEESRESLIYNDAYSETPFVNDPYIVRQQPKSMVCMPLINQNKTIAIIYLENNLVTGVFTEERMKIINLLSREMVFSLENASLYNELERSEEKYRQLVNNLQDGVFVVQDMRCVYVNEALEQMLGYEPGGMLEQPFGNFITPPEREKVMHYYARRVEGKQAPEEYETRLLHKDKSHEVIVIHKVVRIMYQDKPAIQGTIKDITERKKAEEELRRHKEHLEELVAERTKELEFNNGELSKYIGLIEKISITDELTGLYNRRYFNKLFLDEVDKAAAGKRYLTYLMLDIDYFKKFNDTYGHYEGDTVLRRIGGVLKELAEQADGTAFRLGGEEFGIVAAGLTPPESRVFAELIRRSIAELGIQHDQSPEYGRITVSIGVAAVLVDGLREEDIYKLGDDALYQSKAEGRNCVTLFER</sequence>
<dbReference type="PROSITE" id="PS50011">
    <property type="entry name" value="PROTEIN_KINASE_DOM"/>
    <property type="match status" value="1"/>
</dbReference>
<evidence type="ECO:0000259" key="4">
    <source>
        <dbReference type="PROSITE" id="PS50113"/>
    </source>
</evidence>
<dbReference type="InterPro" id="IPR003018">
    <property type="entry name" value="GAF"/>
</dbReference>
<dbReference type="PROSITE" id="PS50887">
    <property type="entry name" value="GGDEF"/>
    <property type="match status" value="1"/>
</dbReference>
<feature type="domain" description="PAC" evidence="4">
    <location>
        <begin position="1556"/>
        <end position="1607"/>
    </location>
</feature>
<dbReference type="Pfam" id="PF13426">
    <property type="entry name" value="PAS_9"/>
    <property type="match status" value="1"/>
</dbReference>
<dbReference type="Gene3D" id="3.30.450.40">
    <property type="match status" value="1"/>
</dbReference>
<proteinExistence type="predicted"/>
<dbReference type="InterPro" id="IPR011009">
    <property type="entry name" value="Kinase-like_dom_sf"/>
</dbReference>
<dbReference type="InterPro" id="IPR000014">
    <property type="entry name" value="PAS"/>
</dbReference>
<dbReference type="Pfam" id="PF00069">
    <property type="entry name" value="Pkinase"/>
    <property type="match status" value="1"/>
</dbReference>
<dbReference type="NCBIfam" id="TIGR00254">
    <property type="entry name" value="GGDEF"/>
    <property type="match status" value="1"/>
</dbReference>
<dbReference type="InterPro" id="IPR053159">
    <property type="entry name" value="Hybrid_Histidine_Kinase"/>
</dbReference>
<feature type="domain" description="GGDEF" evidence="5">
    <location>
        <begin position="1671"/>
        <end position="1807"/>
    </location>
</feature>
<name>A0ABS4NMR4_9BACL</name>
<evidence type="ECO:0000256" key="1">
    <source>
        <dbReference type="ARBA" id="ARBA00004167"/>
    </source>
</evidence>
<dbReference type="Pfam" id="PF13191">
    <property type="entry name" value="AAA_16"/>
    <property type="match status" value="1"/>
</dbReference>
<dbReference type="SUPFAM" id="SSF55785">
    <property type="entry name" value="PYP-like sensor domain (PAS domain)"/>
    <property type="match status" value="1"/>
</dbReference>
<dbReference type="InterPro" id="IPR000719">
    <property type="entry name" value="Prot_kinase_dom"/>
</dbReference>
<dbReference type="PANTHER" id="PTHR43642">
    <property type="entry name" value="HYBRID SIGNAL TRANSDUCTION HISTIDINE KINASE G"/>
    <property type="match status" value="1"/>
</dbReference>
<dbReference type="InterPro" id="IPR041664">
    <property type="entry name" value="AAA_16"/>
</dbReference>
<dbReference type="InterPro" id="IPR000160">
    <property type="entry name" value="GGDEF_dom"/>
</dbReference>
<organism evidence="6 7">
    <name type="scientific">Paenibacillus silagei</name>
    <dbReference type="NCBI Taxonomy" id="1670801"/>
    <lineage>
        <taxon>Bacteria</taxon>
        <taxon>Bacillati</taxon>
        <taxon>Bacillota</taxon>
        <taxon>Bacilli</taxon>
        <taxon>Bacillales</taxon>
        <taxon>Paenibacillaceae</taxon>
        <taxon>Paenibacillus</taxon>
    </lineage>
</organism>
<dbReference type="SMART" id="SM00220">
    <property type="entry name" value="S_TKc"/>
    <property type="match status" value="1"/>
</dbReference>
<gene>
    <name evidence="6" type="ORF">J2Z70_000864</name>
</gene>
<dbReference type="SUPFAM" id="SSF52540">
    <property type="entry name" value="P-loop containing nucleoside triphosphate hydrolases"/>
    <property type="match status" value="1"/>
</dbReference>
<comment type="subcellular location">
    <subcellularLocation>
        <location evidence="1">Membrane</location>
        <topology evidence="1">Single-pass membrane protein</topology>
    </subcellularLocation>
</comment>
<dbReference type="PROSITE" id="PS50112">
    <property type="entry name" value="PAS"/>
    <property type="match status" value="1"/>
</dbReference>
<evidence type="ECO:0000313" key="7">
    <source>
        <dbReference type="Proteomes" id="UP000773462"/>
    </source>
</evidence>
<dbReference type="Proteomes" id="UP000773462">
    <property type="component" value="Unassembled WGS sequence"/>
</dbReference>
<evidence type="ECO:0000259" key="2">
    <source>
        <dbReference type="PROSITE" id="PS50011"/>
    </source>
</evidence>
<evidence type="ECO:0000259" key="5">
    <source>
        <dbReference type="PROSITE" id="PS50887"/>
    </source>
</evidence>
<feature type="domain" description="PAS" evidence="3">
    <location>
        <begin position="1483"/>
        <end position="1552"/>
    </location>
</feature>
<dbReference type="InterPro" id="IPR027417">
    <property type="entry name" value="P-loop_NTPase"/>
</dbReference>
<dbReference type="SUPFAM" id="SSF56112">
    <property type="entry name" value="Protein kinase-like (PK-like)"/>
    <property type="match status" value="1"/>
</dbReference>
<dbReference type="PANTHER" id="PTHR43642:SF1">
    <property type="entry name" value="HYBRID SIGNAL TRANSDUCTION HISTIDINE KINASE G"/>
    <property type="match status" value="1"/>
</dbReference>
<reference evidence="6 7" key="1">
    <citation type="submission" date="2021-03" db="EMBL/GenBank/DDBJ databases">
        <title>Genomic Encyclopedia of Type Strains, Phase IV (KMG-IV): sequencing the most valuable type-strain genomes for metagenomic binning, comparative biology and taxonomic classification.</title>
        <authorList>
            <person name="Goeker M."/>
        </authorList>
    </citation>
    <scope>NUCLEOTIDE SEQUENCE [LARGE SCALE GENOMIC DNA]</scope>
    <source>
        <strain evidence="6 7">DSM 101953</strain>
    </source>
</reference>
<evidence type="ECO:0000259" key="3">
    <source>
        <dbReference type="PROSITE" id="PS50112"/>
    </source>
</evidence>
<dbReference type="PROSITE" id="PS50113">
    <property type="entry name" value="PAC"/>
    <property type="match status" value="1"/>
</dbReference>
<evidence type="ECO:0000313" key="6">
    <source>
        <dbReference type="EMBL" id="MBP2110724.1"/>
    </source>
</evidence>
<dbReference type="SUPFAM" id="SSF55073">
    <property type="entry name" value="Nucleotide cyclase"/>
    <property type="match status" value="1"/>
</dbReference>
<accession>A0ABS4NMR4</accession>
<dbReference type="InterPro" id="IPR029787">
    <property type="entry name" value="Nucleotide_cyclase"/>
</dbReference>
<dbReference type="SMART" id="SM00065">
    <property type="entry name" value="GAF"/>
    <property type="match status" value="1"/>
</dbReference>
<comment type="caution">
    <text evidence="6">The sequence shown here is derived from an EMBL/GenBank/DDBJ whole genome shotgun (WGS) entry which is preliminary data.</text>
</comment>
<dbReference type="CDD" id="cd01949">
    <property type="entry name" value="GGDEF"/>
    <property type="match status" value="1"/>
</dbReference>
<dbReference type="InterPro" id="IPR000700">
    <property type="entry name" value="PAS-assoc_C"/>
</dbReference>
<dbReference type="CDD" id="cd00130">
    <property type="entry name" value="PAS"/>
    <property type="match status" value="1"/>
</dbReference>
<dbReference type="CDD" id="cd14014">
    <property type="entry name" value="STKc_PknB_like"/>
    <property type="match status" value="1"/>
</dbReference>
<dbReference type="Pfam" id="PF01590">
    <property type="entry name" value="GAF"/>
    <property type="match status" value="1"/>
</dbReference>
<dbReference type="Gene3D" id="3.30.70.270">
    <property type="match status" value="1"/>
</dbReference>
<dbReference type="Pfam" id="PF00990">
    <property type="entry name" value="GGDEF"/>
    <property type="match status" value="1"/>
</dbReference>
<dbReference type="EMBL" id="JAGGLV010000002">
    <property type="protein sequence ID" value="MBP2110724.1"/>
    <property type="molecule type" value="Genomic_DNA"/>
</dbReference>
<dbReference type="RefSeq" id="WP_209869773.1">
    <property type="nucleotide sequence ID" value="NZ_JAGGLV010000002.1"/>
</dbReference>
<dbReference type="NCBIfam" id="TIGR00229">
    <property type="entry name" value="sensory_box"/>
    <property type="match status" value="1"/>
</dbReference>
<dbReference type="InterPro" id="IPR043128">
    <property type="entry name" value="Rev_trsase/Diguanyl_cyclase"/>
</dbReference>
<dbReference type="InterPro" id="IPR035965">
    <property type="entry name" value="PAS-like_dom_sf"/>
</dbReference>
<dbReference type="InterPro" id="IPR029016">
    <property type="entry name" value="GAF-like_dom_sf"/>
</dbReference>
<dbReference type="SUPFAM" id="SSF55781">
    <property type="entry name" value="GAF domain-like"/>
    <property type="match status" value="1"/>
</dbReference>
<dbReference type="Gene3D" id="3.30.450.20">
    <property type="entry name" value="PAS domain"/>
    <property type="match status" value="1"/>
</dbReference>
<feature type="domain" description="Protein kinase" evidence="2">
    <location>
        <begin position="7"/>
        <end position="280"/>
    </location>
</feature>
<dbReference type="SMART" id="SM00267">
    <property type="entry name" value="GGDEF"/>
    <property type="match status" value="1"/>
</dbReference>
<protein>
    <submittedName>
        <fullName evidence="6">Diguanylate cyclase (GGDEF)-like protein/PAS domain S-box-containing protein</fullName>
    </submittedName>
</protein>